<keyword evidence="3" id="KW-1185">Reference proteome</keyword>
<keyword evidence="1" id="KW-0812">Transmembrane</keyword>
<evidence type="ECO:0000313" key="2">
    <source>
        <dbReference type="EMBL" id="RST32302.1"/>
    </source>
</evidence>
<name>A0A3R9WR54_9SPHN</name>
<evidence type="ECO:0000313" key="3">
    <source>
        <dbReference type="Proteomes" id="UP000274661"/>
    </source>
</evidence>
<dbReference type="InterPro" id="IPR007047">
    <property type="entry name" value="Flp_Fap"/>
</dbReference>
<keyword evidence="1" id="KW-1133">Transmembrane helix</keyword>
<dbReference type="EMBL" id="RWJF01000001">
    <property type="protein sequence ID" value="RST32302.1"/>
    <property type="molecule type" value="Genomic_DNA"/>
</dbReference>
<proteinExistence type="predicted"/>
<protein>
    <submittedName>
        <fullName evidence="2">Flp family type IVb pilin</fullName>
    </submittedName>
</protein>
<gene>
    <name evidence="2" type="ORF">HMF7854_14180</name>
</gene>
<accession>A0A3R9WR54</accession>
<dbReference type="AlphaFoldDB" id="A0A3R9WR54"/>
<feature type="transmembrane region" description="Helical" evidence="1">
    <location>
        <begin position="20"/>
        <end position="40"/>
    </location>
</feature>
<comment type="caution">
    <text evidence="2">The sequence shown here is derived from an EMBL/GenBank/DDBJ whole genome shotgun (WGS) entry which is preliminary data.</text>
</comment>
<keyword evidence="1" id="KW-0472">Membrane</keyword>
<dbReference type="Proteomes" id="UP000274661">
    <property type="component" value="Unassembled WGS sequence"/>
</dbReference>
<evidence type="ECO:0000256" key="1">
    <source>
        <dbReference type="SAM" id="Phobius"/>
    </source>
</evidence>
<organism evidence="2 3">
    <name type="scientific">Sphingomonas ginkgonis</name>
    <dbReference type="NCBI Taxonomy" id="2315330"/>
    <lineage>
        <taxon>Bacteria</taxon>
        <taxon>Pseudomonadati</taxon>
        <taxon>Pseudomonadota</taxon>
        <taxon>Alphaproteobacteria</taxon>
        <taxon>Sphingomonadales</taxon>
        <taxon>Sphingomonadaceae</taxon>
        <taxon>Sphingomonas</taxon>
    </lineage>
</organism>
<reference evidence="2 3" key="1">
    <citation type="submission" date="2018-12" db="EMBL/GenBank/DDBJ databases">
        <title>Sphingomonas sp. HMF7854 Genome sequencing and assembly.</title>
        <authorList>
            <person name="Cha I."/>
            <person name="Kang H."/>
            <person name="Kim H."/>
            <person name="Kang J."/>
            <person name="Joh K."/>
        </authorList>
    </citation>
    <scope>NUCLEOTIDE SEQUENCE [LARGE SCALE GENOMIC DNA]</scope>
    <source>
        <strain evidence="2 3">HMF7854</strain>
    </source>
</reference>
<sequence>MPRMLRSFCADDRGATAIEYGLIASLIVIAIMGGMANLGGGSNGMWTRIQNAVLNSN</sequence>
<dbReference type="Pfam" id="PF04964">
    <property type="entry name" value="Flp_Fap"/>
    <property type="match status" value="1"/>
</dbReference>